<feature type="compositionally biased region" description="Acidic residues" evidence="2">
    <location>
        <begin position="384"/>
        <end position="400"/>
    </location>
</feature>
<accession>A0A395NG49</accession>
<feature type="region of interest" description="Disordered" evidence="2">
    <location>
        <begin position="382"/>
        <end position="415"/>
    </location>
</feature>
<dbReference type="Proteomes" id="UP000266272">
    <property type="component" value="Unassembled WGS sequence"/>
</dbReference>
<dbReference type="AlphaFoldDB" id="A0A395NG49"/>
<dbReference type="PANTHER" id="PTHR46825">
    <property type="entry name" value="D-ALANYL-D-ALANINE-CARBOXYPEPTIDASE/ENDOPEPTIDASE AMPH"/>
    <property type="match status" value="1"/>
</dbReference>
<evidence type="ECO:0000256" key="1">
    <source>
        <dbReference type="ARBA" id="ARBA00038215"/>
    </source>
</evidence>
<dbReference type="OrthoDB" id="5946976at2759"/>
<proteinExistence type="inferred from homology"/>
<dbReference type="EMBL" id="PXOA01000502">
    <property type="protein sequence ID" value="RFU74743.1"/>
    <property type="molecule type" value="Genomic_DNA"/>
</dbReference>
<dbReference type="Pfam" id="PF00144">
    <property type="entry name" value="Beta-lactamase"/>
    <property type="match status" value="1"/>
</dbReference>
<evidence type="ECO:0000259" key="4">
    <source>
        <dbReference type="Pfam" id="PF11954"/>
    </source>
</evidence>
<comment type="similarity">
    <text evidence="1">Belongs to the peptidase S12 family.</text>
</comment>
<reference evidence="5 6" key="1">
    <citation type="journal article" date="2018" name="PLoS Pathog.">
        <title>Evolution of structural diversity of trichothecenes, a family of toxins produced by plant pathogenic and entomopathogenic fungi.</title>
        <authorList>
            <person name="Proctor R.H."/>
            <person name="McCormick S.P."/>
            <person name="Kim H.S."/>
            <person name="Cardoza R.E."/>
            <person name="Stanley A.M."/>
            <person name="Lindo L."/>
            <person name="Kelly A."/>
            <person name="Brown D.W."/>
            <person name="Lee T."/>
            <person name="Vaughan M.M."/>
            <person name="Alexander N.J."/>
            <person name="Busman M."/>
            <person name="Gutierrez S."/>
        </authorList>
    </citation>
    <scope>NUCLEOTIDE SEQUENCE [LARGE SCALE GENOMIC DNA]</scope>
    <source>
        <strain evidence="5 6">IBT 40837</strain>
    </source>
</reference>
<sequence length="519" mass="58237">MDLFNSPDFSSHVEELIKKYHVPGIALAIVHKDTTASKAYGVASFDPPKPMTTDTLFDIASASKSLTAASVALLVADDKYPDVKYEAEMAKLLPGDFVMPGQGYEGVTVDDILSHRSGMAPNDNSYLGPRAKHTDDARSVTRNLRNLSTAAPIRSKFMYCNMMFTVATYLVEQKTGISFADYLEQRFFQPLGMTSSNLQPERARAKGLGDRISLGHWWDKKAKKYSSFVIPDAPEAQGAGSIMTSVNDYIKYVSAMMNKEGPFTEDVYKGLIRARTIIHGGYEKLSPFTSPLQYAAGWEVHFYRSQMVVAHTGGIAGCSTIHFFVPGLKLGGAMFGNSDDACRVAEVAMQELIDEVLGVPQEERLNWDKVLYEKYTGKKYDDYGTNDDEDDEDEAKEEEEERQKLSPGIKESEPQKMPLSAYTGEYWNPGWRGLSVEIKDGHLFIDCSDRSYVFTLRLRHVCEQTKYIARMREVVGGTSTPVRAEFRFDNDVAVRLGIAFEQELDDYIWFDRVHPEGLK</sequence>
<dbReference type="InterPro" id="IPR012338">
    <property type="entry name" value="Beta-lactam/transpept-like"/>
</dbReference>
<evidence type="ECO:0000313" key="6">
    <source>
        <dbReference type="Proteomes" id="UP000266272"/>
    </source>
</evidence>
<protein>
    <submittedName>
        <fullName evidence="5">Beta-lactamase family</fullName>
    </submittedName>
</protein>
<keyword evidence="6" id="KW-1185">Reference proteome</keyword>
<dbReference type="Pfam" id="PF11954">
    <property type="entry name" value="DUF3471"/>
    <property type="match status" value="1"/>
</dbReference>
<dbReference type="Gene3D" id="3.40.710.10">
    <property type="entry name" value="DD-peptidase/beta-lactamase superfamily"/>
    <property type="match status" value="1"/>
</dbReference>
<gene>
    <name evidence="5" type="ORF">TARUN_7505</name>
</gene>
<organism evidence="5 6">
    <name type="scientific">Trichoderma arundinaceum</name>
    <dbReference type="NCBI Taxonomy" id="490622"/>
    <lineage>
        <taxon>Eukaryota</taxon>
        <taxon>Fungi</taxon>
        <taxon>Dikarya</taxon>
        <taxon>Ascomycota</taxon>
        <taxon>Pezizomycotina</taxon>
        <taxon>Sordariomycetes</taxon>
        <taxon>Hypocreomycetidae</taxon>
        <taxon>Hypocreales</taxon>
        <taxon>Hypocreaceae</taxon>
        <taxon>Trichoderma</taxon>
    </lineage>
</organism>
<feature type="domain" description="Peptidase S12 Pab87-related C-terminal" evidence="4">
    <location>
        <begin position="411"/>
        <end position="511"/>
    </location>
</feature>
<evidence type="ECO:0000259" key="3">
    <source>
        <dbReference type="Pfam" id="PF00144"/>
    </source>
</evidence>
<evidence type="ECO:0000256" key="2">
    <source>
        <dbReference type="SAM" id="MobiDB-lite"/>
    </source>
</evidence>
<dbReference type="InterPro" id="IPR050491">
    <property type="entry name" value="AmpC-like"/>
</dbReference>
<dbReference type="InterPro" id="IPR001466">
    <property type="entry name" value="Beta-lactam-related"/>
</dbReference>
<dbReference type="SUPFAM" id="SSF56601">
    <property type="entry name" value="beta-lactamase/transpeptidase-like"/>
    <property type="match status" value="1"/>
</dbReference>
<evidence type="ECO:0000313" key="5">
    <source>
        <dbReference type="EMBL" id="RFU74743.1"/>
    </source>
</evidence>
<dbReference type="STRING" id="490622.A0A395NG49"/>
<dbReference type="PANTHER" id="PTHR46825:SF9">
    <property type="entry name" value="BETA-LACTAMASE-RELATED DOMAIN-CONTAINING PROTEIN"/>
    <property type="match status" value="1"/>
</dbReference>
<dbReference type="InterPro" id="IPR021860">
    <property type="entry name" value="Peptidase_S12_Pab87-rel_C"/>
</dbReference>
<feature type="domain" description="Beta-lactamase-related" evidence="3">
    <location>
        <begin position="10"/>
        <end position="340"/>
    </location>
</feature>
<name>A0A395NG49_TRIAR</name>
<comment type="caution">
    <text evidence="5">The sequence shown here is derived from an EMBL/GenBank/DDBJ whole genome shotgun (WGS) entry which is preliminary data.</text>
</comment>